<dbReference type="Proteomes" id="UP001295423">
    <property type="component" value="Unassembled WGS sequence"/>
</dbReference>
<proteinExistence type="predicted"/>
<gene>
    <name evidence="2" type="ORF">CYCCA115_LOCUS10210</name>
</gene>
<evidence type="ECO:0000313" key="3">
    <source>
        <dbReference type="Proteomes" id="UP001295423"/>
    </source>
</evidence>
<organism evidence="2 3">
    <name type="scientific">Cylindrotheca closterium</name>
    <dbReference type="NCBI Taxonomy" id="2856"/>
    <lineage>
        <taxon>Eukaryota</taxon>
        <taxon>Sar</taxon>
        <taxon>Stramenopiles</taxon>
        <taxon>Ochrophyta</taxon>
        <taxon>Bacillariophyta</taxon>
        <taxon>Bacillariophyceae</taxon>
        <taxon>Bacillariophycidae</taxon>
        <taxon>Bacillariales</taxon>
        <taxon>Bacillariaceae</taxon>
        <taxon>Cylindrotheca</taxon>
    </lineage>
</organism>
<name>A0AAD2CUC1_9STRA</name>
<protein>
    <submittedName>
        <fullName evidence="2">Uncharacterized protein</fullName>
    </submittedName>
</protein>
<evidence type="ECO:0000313" key="2">
    <source>
        <dbReference type="EMBL" id="CAJ1946069.1"/>
    </source>
</evidence>
<keyword evidence="3" id="KW-1185">Reference proteome</keyword>
<feature type="region of interest" description="Disordered" evidence="1">
    <location>
        <begin position="1"/>
        <end position="49"/>
    </location>
</feature>
<comment type="caution">
    <text evidence="2">The sequence shown here is derived from an EMBL/GenBank/DDBJ whole genome shotgun (WGS) entry which is preliminary data.</text>
</comment>
<dbReference type="AlphaFoldDB" id="A0AAD2CUC1"/>
<feature type="compositionally biased region" description="Polar residues" evidence="1">
    <location>
        <begin position="24"/>
        <end position="49"/>
    </location>
</feature>
<feature type="compositionally biased region" description="Basic and acidic residues" evidence="1">
    <location>
        <begin position="1"/>
        <end position="22"/>
    </location>
</feature>
<reference evidence="2" key="1">
    <citation type="submission" date="2023-08" db="EMBL/GenBank/DDBJ databases">
        <authorList>
            <person name="Audoor S."/>
            <person name="Bilcke G."/>
        </authorList>
    </citation>
    <scope>NUCLEOTIDE SEQUENCE</scope>
</reference>
<sequence length="201" mass="22225">MKDAGEDEERKGSIDAMAREDTNPVLTQVSPGGQFTPVASQNPLPTTNSRLQRPLTVEEKLPRLTQVNLVGIPGKCHIFETTFVFDYQGSESGTVAERILSTVLHSLEEAINNSPHELRILPISDSTYKPQNLLIRSSADIRNKLPNYWALSVYCDMDYGNCAYAATNSKPGEKKLRTRLRGGFASDVSTEAVQDYLHIGL</sequence>
<dbReference type="EMBL" id="CAKOGP040001558">
    <property type="protein sequence ID" value="CAJ1946069.1"/>
    <property type="molecule type" value="Genomic_DNA"/>
</dbReference>
<evidence type="ECO:0000256" key="1">
    <source>
        <dbReference type="SAM" id="MobiDB-lite"/>
    </source>
</evidence>
<accession>A0AAD2CUC1</accession>